<keyword evidence="9 10" id="KW-0472">Membrane</keyword>
<evidence type="ECO:0000256" key="2">
    <source>
        <dbReference type="ARBA" id="ARBA00022553"/>
    </source>
</evidence>
<evidence type="ECO:0000256" key="4">
    <source>
        <dbReference type="ARBA" id="ARBA00022741"/>
    </source>
</evidence>
<evidence type="ECO:0000256" key="3">
    <source>
        <dbReference type="ARBA" id="ARBA00022692"/>
    </source>
</evidence>
<feature type="transmembrane region" description="Helical" evidence="10">
    <location>
        <begin position="816"/>
        <end position="834"/>
    </location>
</feature>
<dbReference type="PANTHER" id="PTHR42861">
    <property type="entry name" value="CALCIUM-TRANSPORTING ATPASE"/>
    <property type="match status" value="1"/>
</dbReference>
<dbReference type="GO" id="GO:0016020">
    <property type="term" value="C:membrane"/>
    <property type="evidence" value="ECO:0007669"/>
    <property type="project" value="InterPro"/>
</dbReference>
<dbReference type="SUPFAM" id="SSF81665">
    <property type="entry name" value="Calcium ATPase, transmembrane domain M"/>
    <property type="match status" value="1"/>
</dbReference>
<dbReference type="SMART" id="SM00831">
    <property type="entry name" value="Cation_ATPase_N"/>
    <property type="match status" value="1"/>
</dbReference>
<keyword evidence="4" id="KW-0547">Nucleotide-binding</keyword>
<dbReference type="InterPro" id="IPR018303">
    <property type="entry name" value="ATPase_P-typ_P_site"/>
</dbReference>
<dbReference type="OrthoDB" id="9814270at2"/>
<name>A0A1A6DVX4_9BURK</name>
<dbReference type="GO" id="GO:0005524">
    <property type="term" value="F:ATP binding"/>
    <property type="evidence" value="ECO:0007669"/>
    <property type="project" value="UniProtKB-KW"/>
</dbReference>
<dbReference type="InterPro" id="IPR001757">
    <property type="entry name" value="P_typ_ATPase"/>
</dbReference>
<evidence type="ECO:0000256" key="7">
    <source>
        <dbReference type="ARBA" id="ARBA00022967"/>
    </source>
</evidence>
<feature type="transmembrane region" description="Helical" evidence="10">
    <location>
        <begin position="288"/>
        <end position="310"/>
    </location>
</feature>
<feature type="domain" description="Cation-transporting P-type ATPase N-terminal" evidence="11">
    <location>
        <begin position="17"/>
        <end position="90"/>
    </location>
</feature>
<dbReference type="Gene3D" id="3.40.50.1000">
    <property type="entry name" value="HAD superfamily/HAD-like"/>
    <property type="match status" value="1"/>
</dbReference>
<evidence type="ECO:0000259" key="11">
    <source>
        <dbReference type="SMART" id="SM00831"/>
    </source>
</evidence>
<evidence type="ECO:0000313" key="12">
    <source>
        <dbReference type="EMBL" id="OBS30934.1"/>
    </source>
</evidence>
<dbReference type="FunFam" id="3.40.50.1000:FF:000001">
    <property type="entry name" value="Phospholipid-transporting ATPase IC"/>
    <property type="match status" value="1"/>
</dbReference>
<keyword evidence="2" id="KW-0597">Phosphoprotein</keyword>
<dbReference type="Proteomes" id="UP000091969">
    <property type="component" value="Unassembled WGS sequence"/>
</dbReference>
<feature type="transmembrane region" description="Helical" evidence="10">
    <location>
        <begin position="855"/>
        <end position="874"/>
    </location>
</feature>
<dbReference type="SFLD" id="SFLDG00002">
    <property type="entry name" value="C1.7:_P-type_atpase_like"/>
    <property type="match status" value="1"/>
</dbReference>
<dbReference type="SUPFAM" id="SSF56784">
    <property type="entry name" value="HAD-like"/>
    <property type="match status" value="1"/>
</dbReference>
<evidence type="ECO:0000256" key="5">
    <source>
        <dbReference type="ARBA" id="ARBA00022840"/>
    </source>
</evidence>
<feature type="transmembrane region" description="Helical" evidence="10">
    <location>
        <begin position="70"/>
        <end position="88"/>
    </location>
</feature>
<dbReference type="Gene3D" id="1.20.1110.10">
    <property type="entry name" value="Calcium-transporting ATPase, transmembrane domain"/>
    <property type="match status" value="1"/>
</dbReference>
<reference evidence="12 13" key="1">
    <citation type="submission" date="2016-06" db="EMBL/GenBank/DDBJ databases">
        <title>Genome sequence of Tepidimonas fonticaldi PL17.</title>
        <authorList>
            <person name="Pinnaka A.K."/>
        </authorList>
    </citation>
    <scope>NUCLEOTIDE SEQUENCE [LARGE SCALE GENOMIC DNA]</scope>
    <source>
        <strain evidence="12 13">PL17</strain>
    </source>
</reference>
<dbReference type="GO" id="GO:0016887">
    <property type="term" value="F:ATP hydrolysis activity"/>
    <property type="evidence" value="ECO:0007669"/>
    <property type="project" value="InterPro"/>
</dbReference>
<dbReference type="InterPro" id="IPR044492">
    <property type="entry name" value="P_typ_ATPase_HD_dom"/>
</dbReference>
<feature type="transmembrane region" description="Helical" evidence="10">
    <location>
        <begin position="712"/>
        <end position="737"/>
    </location>
</feature>
<dbReference type="Pfam" id="PF00122">
    <property type="entry name" value="E1-E2_ATPase"/>
    <property type="match status" value="1"/>
</dbReference>
<dbReference type="FunFam" id="2.70.150.10:FF:000160">
    <property type="entry name" value="Sarcoplasmic/endoplasmic reticulum calcium ATPase 1"/>
    <property type="match status" value="1"/>
</dbReference>
<evidence type="ECO:0000313" key="13">
    <source>
        <dbReference type="Proteomes" id="UP000091969"/>
    </source>
</evidence>
<keyword evidence="7" id="KW-1278">Translocase</keyword>
<dbReference type="PROSITE" id="PS00154">
    <property type="entry name" value="ATPASE_E1_E2"/>
    <property type="match status" value="1"/>
</dbReference>
<dbReference type="Pfam" id="PF00689">
    <property type="entry name" value="Cation_ATPase_C"/>
    <property type="match status" value="1"/>
</dbReference>
<gene>
    <name evidence="12" type="ORF">A9O67_05150</name>
</gene>
<evidence type="ECO:0000256" key="8">
    <source>
        <dbReference type="ARBA" id="ARBA00022989"/>
    </source>
</evidence>
<dbReference type="InterPro" id="IPR036412">
    <property type="entry name" value="HAD-like_sf"/>
</dbReference>
<dbReference type="NCBIfam" id="TIGR01494">
    <property type="entry name" value="ATPase_P-type"/>
    <property type="match status" value="2"/>
</dbReference>
<dbReference type="EMBL" id="LZDH01000056">
    <property type="protein sequence ID" value="OBS30934.1"/>
    <property type="molecule type" value="Genomic_DNA"/>
</dbReference>
<keyword evidence="5" id="KW-0067">ATP-binding</keyword>
<keyword evidence="6" id="KW-0460">Magnesium</keyword>
<dbReference type="InterPro" id="IPR059000">
    <property type="entry name" value="ATPase_P-type_domA"/>
</dbReference>
<feature type="transmembrane region" description="Helical" evidence="10">
    <location>
        <begin position="257"/>
        <end position="276"/>
    </location>
</feature>
<dbReference type="SUPFAM" id="SSF81653">
    <property type="entry name" value="Calcium ATPase, transduction domain A"/>
    <property type="match status" value="1"/>
</dbReference>
<feature type="transmembrane region" description="Helical" evidence="10">
    <location>
        <begin position="785"/>
        <end position="804"/>
    </location>
</feature>
<dbReference type="GO" id="GO:0015662">
    <property type="term" value="F:P-type ion transporter activity"/>
    <property type="evidence" value="ECO:0007669"/>
    <property type="project" value="UniProtKB-ARBA"/>
</dbReference>
<sequence length="914" mass="97026">MPPPEPARADDSRPTPAWHALEGDAVLQQLHTTARGLSAADATARLERHGENRLADTPPVPLWRRVARQFDNLLIWVLLAAAAITVAIGHGIDAVVIVAVVVLNVTIGLIQEGKAERALAAIRNLLAPRAHVWRDGHLVEIDAAHLVPGDIVQAAAGDSLAADVRWLQVHELQVDEAALTGESVPVDKRADPVPTEAMLGDRRSMGYAGTLVTRGQGRGVVVATAMATEMGRIGRLLQDVGDTTTPLVRQMAQLGRWITLVVLAAAALLFVFGWWVRGLPALDTFMAAVGLAVAAIPEGLPAIMTITLAIGVQRMAQRRAIVRRLPAVETLGCVTVICSDKTGTLTRNEMTVQQVVLADGLVDVEGVGYAPTGALLRGDVPLQPAELWREAPALLALAEGAALCNDAELLQGEGGANDWRLSGDPTEGALLTLAMKAGLDPVRLAEERPRVGVLPFESERRYMATAHRRGDGAGTRIDIWVKGAPERLLAMCSHELDAHGRPQPLRRAEWADQVERQARQGRRVLAIATGTLPSHRPFTHDAVAGDLVLVGLVGIIDPPREEAKAAVAQCRAAGIRVKMITGDHVVTARAIAHQLGLGSGAPALSGQAIEALDDAALREAVQTTDVFARAAPEHKLRLVRALQANGDIVAMTGDGVNDAPALKAADVGVAMGHKGTEAAKRAAAMVLADDHFATIAHAVEEGRTVYDNLRKVITFLLPINGGESISLLVAVLFGLALPIAPVQILWVNMVSSVALAMVLAFEPTEADVMRRPPRQPGEPILSRFVLWRIGLVSALFAVGIFGVYRWALDAGHPADVAQTLAVNTLVAMEIFYLFSVRYLKAPSFTWTGVRGTPRVLAAVAVACGLQALFTYAPFMQGWFGSAALPLPLLALSAGAGVAVLAVLELEKALLRATR</sequence>
<dbReference type="InterPro" id="IPR008250">
    <property type="entry name" value="ATPase_P-typ_transduc_dom_A_sf"/>
</dbReference>
<keyword evidence="3 10" id="KW-0812">Transmembrane</keyword>
<accession>A0A1A6DVX4</accession>
<feature type="transmembrane region" description="Helical" evidence="10">
    <location>
        <begin position="94"/>
        <end position="110"/>
    </location>
</feature>
<evidence type="ECO:0000256" key="1">
    <source>
        <dbReference type="ARBA" id="ARBA00004127"/>
    </source>
</evidence>
<dbReference type="Pfam" id="PF13246">
    <property type="entry name" value="Cation_ATPase"/>
    <property type="match status" value="1"/>
</dbReference>
<dbReference type="PRINTS" id="PR00120">
    <property type="entry name" value="HATPASE"/>
</dbReference>
<evidence type="ECO:0000256" key="6">
    <source>
        <dbReference type="ARBA" id="ARBA00022842"/>
    </source>
</evidence>
<proteinExistence type="predicted"/>
<comment type="caution">
    <text evidence="12">The sequence shown here is derived from an EMBL/GenBank/DDBJ whole genome shotgun (WGS) entry which is preliminary data.</text>
</comment>
<dbReference type="InterPro" id="IPR004014">
    <property type="entry name" value="ATPase_P-typ_cation-transptr_N"/>
</dbReference>
<feature type="transmembrane region" description="Helical" evidence="10">
    <location>
        <begin position="743"/>
        <end position="764"/>
    </location>
</feature>
<dbReference type="AlphaFoldDB" id="A0A1A6DVX4"/>
<keyword evidence="13" id="KW-1185">Reference proteome</keyword>
<dbReference type="Gene3D" id="3.40.1110.10">
    <property type="entry name" value="Calcium-transporting ATPase, cytoplasmic domain N"/>
    <property type="match status" value="1"/>
</dbReference>
<dbReference type="RefSeq" id="WP_068609839.1">
    <property type="nucleotide sequence ID" value="NZ_LZDH01000056.1"/>
</dbReference>
<dbReference type="SUPFAM" id="SSF81660">
    <property type="entry name" value="Metal cation-transporting ATPase, ATP-binding domain N"/>
    <property type="match status" value="1"/>
</dbReference>
<dbReference type="InterPro" id="IPR023299">
    <property type="entry name" value="ATPase_P-typ_cyto_dom_N"/>
</dbReference>
<protein>
    <submittedName>
        <fullName evidence="12">Carbonate dehydratase</fullName>
    </submittedName>
</protein>
<comment type="subcellular location">
    <subcellularLocation>
        <location evidence="1">Endomembrane system</location>
        <topology evidence="1">Multi-pass membrane protein</topology>
    </subcellularLocation>
</comment>
<dbReference type="PRINTS" id="PR00119">
    <property type="entry name" value="CATATPASE"/>
</dbReference>
<dbReference type="Gene3D" id="2.70.150.10">
    <property type="entry name" value="Calcium-transporting ATPase, cytoplasmic transduction domain A"/>
    <property type="match status" value="1"/>
</dbReference>
<dbReference type="SFLD" id="SFLDS00003">
    <property type="entry name" value="Haloacid_Dehalogenase"/>
    <property type="match status" value="1"/>
</dbReference>
<dbReference type="STRING" id="1101373.A9O67_05150"/>
<dbReference type="InterPro" id="IPR023214">
    <property type="entry name" value="HAD_sf"/>
</dbReference>
<dbReference type="GO" id="GO:0012505">
    <property type="term" value="C:endomembrane system"/>
    <property type="evidence" value="ECO:0007669"/>
    <property type="project" value="UniProtKB-SubCell"/>
</dbReference>
<organism evidence="12 13">
    <name type="scientific">Tepidimonas fonticaldi</name>
    <dbReference type="NCBI Taxonomy" id="1101373"/>
    <lineage>
        <taxon>Bacteria</taxon>
        <taxon>Pseudomonadati</taxon>
        <taxon>Pseudomonadota</taxon>
        <taxon>Betaproteobacteria</taxon>
        <taxon>Burkholderiales</taxon>
        <taxon>Tepidimonas</taxon>
    </lineage>
</organism>
<dbReference type="InterPro" id="IPR023298">
    <property type="entry name" value="ATPase_P-typ_TM_dom_sf"/>
</dbReference>
<feature type="transmembrane region" description="Helical" evidence="10">
    <location>
        <begin position="886"/>
        <end position="905"/>
    </location>
</feature>
<dbReference type="Pfam" id="PF08282">
    <property type="entry name" value="Hydrolase_3"/>
    <property type="match status" value="1"/>
</dbReference>
<dbReference type="Pfam" id="PF00690">
    <property type="entry name" value="Cation_ATPase_N"/>
    <property type="match status" value="1"/>
</dbReference>
<dbReference type="SFLD" id="SFLDF00027">
    <property type="entry name" value="p-type_atpase"/>
    <property type="match status" value="1"/>
</dbReference>
<evidence type="ECO:0000256" key="9">
    <source>
        <dbReference type="ARBA" id="ARBA00023136"/>
    </source>
</evidence>
<dbReference type="InterPro" id="IPR006068">
    <property type="entry name" value="ATPase_P-typ_cation-transptr_C"/>
</dbReference>
<evidence type="ECO:0000256" key="10">
    <source>
        <dbReference type="SAM" id="Phobius"/>
    </source>
</evidence>
<keyword evidence="8 10" id="KW-1133">Transmembrane helix</keyword>